<dbReference type="InterPro" id="IPR040198">
    <property type="entry name" value="Fido_containing"/>
</dbReference>
<organism evidence="4 5">
    <name type="scientific">Bifidobacterium callitrichos</name>
    <dbReference type="NCBI Taxonomy" id="762209"/>
    <lineage>
        <taxon>Bacteria</taxon>
        <taxon>Bacillati</taxon>
        <taxon>Actinomycetota</taxon>
        <taxon>Actinomycetes</taxon>
        <taxon>Bifidobacteriales</taxon>
        <taxon>Bifidobacteriaceae</taxon>
        <taxon>Bifidobacterium</taxon>
    </lineage>
</organism>
<dbReference type="Gene3D" id="1.10.10.10">
    <property type="entry name" value="Winged helix-like DNA-binding domain superfamily/Winged helix DNA-binding domain"/>
    <property type="match status" value="1"/>
</dbReference>
<dbReference type="Pfam" id="PF02661">
    <property type="entry name" value="Fic"/>
    <property type="match status" value="1"/>
</dbReference>
<sequence length="370" mass="41148">MREFDYVTASTSLLTPRTTSLLTAIHEAKGRHTVHAAIHPDFLKTLVAVARIQSTDASNRIEGIATSDRRLNALVEEKTTPRNRDEEEIAGYRDVLATIHDSHDYIPPTPNVILQLHRDLFRHTPLTFGGRFKDGDNVIIERDANGERKVRFAPPSALITPELVEGICSAYSEAIRDGNTDPLLAVAMFVFDFTCIHPFNDGNGRMSRLLTLLLLYRNGYDVGKYISIEHLIERSKNTYYEALAASTVGWNDGTNDYAPFVNYLLGVILAAYRDLDERMDTLSATTVDRHVAGHVAENAAGGRGARKATKEERIASLFDRELAPLSKADILARMPDISATTVERALKTLQDDGRIEKIGAGRATRYVARR</sequence>
<dbReference type="PANTHER" id="PTHR13504:SF38">
    <property type="entry name" value="FIDO DOMAIN-CONTAINING PROTEIN"/>
    <property type="match status" value="1"/>
</dbReference>
<proteinExistence type="predicted"/>
<reference evidence="5" key="1">
    <citation type="submission" date="2017-09" db="EMBL/GenBank/DDBJ databases">
        <authorList>
            <person name="Sela D.A."/>
            <person name="Albert K."/>
        </authorList>
    </citation>
    <scope>NUCLEOTIDE SEQUENCE [LARGE SCALE GENOMIC DNA]</scope>
    <source>
        <strain evidence="5">UMA51805</strain>
    </source>
</reference>
<dbReference type="Proteomes" id="UP000240228">
    <property type="component" value="Unassembled WGS sequence"/>
</dbReference>
<dbReference type="InterPro" id="IPR036597">
    <property type="entry name" value="Fido-like_dom_sf"/>
</dbReference>
<dbReference type="PROSITE" id="PS51459">
    <property type="entry name" value="FIDO"/>
    <property type="match status" value="1"/>
</dbReference>
<dbReference type="InterPro" id="IPR003812">
    <property type="entry name" value="Fido"/>
</dbReference>
<evidence type="ECO:0000256" key="2">
    <source>
        <dbReference type="PIRSR" id="PIRSR640198-2"/>
    </source>
</evidence>
<dbReference type="InterPro" id="IPR036388">
    <property type="entry name" value="WH-like_DNA-bd_sf"/>
</dbReference>
<keyword evidence="5" id="KW-1185">Reference proteome</keyword>
<dbReference type="PANTHER" id="PTHR13504">
    <property type="entry name" value="FIDO DOMAIN-CONTAINING PROTEIN DDB_G0283145"/>
    <property type="match status" value="1"/>
</dbReference>
<evidence type="ECO:0000259" key="3">
    <source>
        <dbReference type="PROSITE" id="PS51459"/>
    </source>
</evidence>
<feature type="domain" description="Fido" evidence="3">
    <location>
        <begin position="108"/>
        <end position="266"/>
    </location>
</feature>
<keyword evidence="2" id="KW-0067">ATP-binding</keyword>
<feature type="active site" evidence="1">
    <location>
        <position position="197"/>
    </location>
</feature>
<accession>A0A2T3GAE5</accession>
<keyword evidence="2" id="KW-0547">Nucleotide-binding</keyword>
<dbReference type="RefSeq" id="WP_107044194.1">
    <property type="nucleotide sequence ID" value="NZ_NWTX01000009.1"/>
</dbReference>
<reference evidence="4 5" key="2">
    <citation type="submission" date="2018-03" db="EMBL/GenBank/DDBJ databases">
        <title>The comparative genomics of Bifidobacterium callitrichos reflects dietary carbohydrate utilization within the common marmoset gut.</title>
        <authorList>
            <person name="Rani A."/>
        </authorList>
    </citation>
    <scope>NUCLEOTIDE SEQUENCE [LARGE SCALE GENOMIC DNA]</scope>
    <source>
        <strain evidence="4 5">UMA51805</strain>
    </source>
</reference>
<dbReference type="SUPFAM" id="SSF140931">
    <property type="entry name" value="Fic-like"/>
    <property type="match status" value="1"/>
</dbReference>
<dbReference type="EMBL" id="NWTX01000009">
    <property type="protein sequence ID" value="PST46371.1"/>
    <property type="molecule type" value="Genomic_DNA"/>
</dbReference>
<feature type="binding site" evidence="2">
    <location>
        <begin position="239"/>
        <end position="240"/>
    </location>
    <ligand>
        <name>ATP</name>
        <dbReference type="ChEBI" id="CHEBI:30616"/>
    </ligand>
</feature>
<dbReference type="InterPro" id="IPR054760">
    <property type="entry name" value="DIP2311-like_C"/>
</dbReference>
<dbReference type="Pfam" id="PF22168">
    <property type="entry name" value="DIP2311-like_C"/>
    <property type="match status" value="1"/>
</dbReference>
<feature type="binding site" evidence="2">
    <location>
        <begin position="201"/>
        <end position="208"/>
    </location>
    <ligand>
        <name>ATP</name>
        <dbReference type="ChEBI" id="CHEBI:30616"/>
    </ligand>
</feature>
<dbReference type="AlphaFoldDB" id="A0A2T3GAE5"/>
<evidence type="ECO:0000313" key="4">
    <source>
        <dbReference type="EMBL" id="PST46371.1"/>
    </source>
</evidence>
<evidence type="ECO:0000313" key="5">
    <source>
        <dbReference type="Proteomes" id="UP000240228"/>
    </source>
</evidence>
<dbReference type="Gene3D" id="1.10.3290.10">
    <property type="entry name" value="Fido-like domain"/>
    <property type="match status" value="1"/>
</dbReference>
<evidence type="ECO:0000256" key="1">
    <source>
        <dbReference type="PIRSR" id="PIRSR640198-1"/>
    </source>
</evidence>
<name>A0A2T3GAE5_9BIFI</name>
<comment type="caution">
    <text evidence="4">The sequence shown here is derived from an EMBL/GenBank/DDBJ whole genome shotgun (WGS) entry which is preliminary data.</text>
</comment>
<gene>
    <name evidence="4" type="ORF">CPA40_06525</name>
</gene>
<protein>
    <submittedName>
        <fullName evidence="4">Cell filamentation protein Fic</fullName>
    </submittedName>
</protein>
<dbReference type="GO" id="GO:0005524">
    <property type="term" value="F:ATP binding"/>
    <property type="evidence" value="ECO:0007669"/>
    <property type="project" value="UniProtKB-KW"/>
</dbReference>